<feature type="transmembrane region" description="Helical" evidence="1">
    <location>
        <begin position="79"/>
        <end position="101"/>
    </location>
</feature>
<dbReference type="EMBL" id="JAKIKP010000006">
    <property type="protein sequence ID" value="MCL1142924.1"/>
    <property type="molecule type" value="Genomic_DNA"/>
</dbReference>
<keyword evidence="3" id="KW-1185">Reference proteome</keyword>
<accession>A0A9X2CLN9</accession>
<dbReference type="AlphaFoldDB" id="A0A9X2CLN9"/>
<organism evidence="2 3">
    <name type="scientific">Shewanella gaetbuli</name>
    <dbReference type="NCBI Taxonomy" id="220752"/>
    <lineage>
        <taxon>Bacteria</taxon>
        <taxon>Pseudomonadati</taxon>
        <taxon>Pseudomonadota</taxon>
        <taxon>Gammaproteobacteria</taxon>
        <taxon>Alteromonadales</taxon>
        <taxon>Shewanellaceae</taxon>
        <taxon>Shewanella</taxon>
    </lineage>
</organism>
<dbReference type="Proteomes" id="UP001139333">
    <property type="component" value="Unassembled WGS sequence"/>
</dbReference>
<name>A0A9X2CLN9_9GAMM</name>
<evidence type="ECO:0000256" key="1">
    <source>
        <dbReference type="SAM" id="Phobius"/>
    </source>
</evidence>
<keyword evidence="1" id="KW-0472">Membrane</keyword>
<reference evidence="2" key="1">
    <citation type="submission" date="2022-01" db="EMBL/GenBank/DDBJ databases">
        <title>Whole genome-based taxonomy of the Shewanellaceae.</title>
        <authorList>
            <person name="Martin-Rodriguez A.J."/>
        </authorList>
    </citation>
    <scope>NUCLEOTIDE SEQUENCE</scope>
    <source>
        <strain evidence="2">DSM 16422</strain>
    </source>
</reference>
<keyword evidence="1" id="KW-0812">Transmembrane</keyword>
<protein>
    <submittedName>
        <fullName evidence="2">Uncharacterized protein</fullName>
    </submittedName>
</protein>
<sequence>MWWRFIIITLAYLLIGAHFLRFNHIELAAISALLPVMLLFKKPIINRFLQAGLLIGSIVVWGVSTIELITMRISMDAPWIRLACIMGAVIAFTLFAAYLCSQLKNQYRGLRLYH</sequence>
<dbReference type="RefSeq" id="WP_248995611.1">
    <property type="nucleotide sequence ID" value="NZ_JAKIKP010000006.1"/>
</dbReference>
<feature type="transmembrane region" description="Helical" evidence="1">
    <location>
        <begin position="51"/>
        <end position="73"/>
    </location>
</feature>
<comment type="caution">
    <text evidence="2">The sequence shown here is derived from an EMBL/GenBank/DDBJ whole genome shotgun (WGS) entry which is preliminary data.</text>
</comment>
<evidence type="ECO:0000313" key="2">
    <source>
        <dbReference type="EMBL" id="MCL1142924.1"/>
    </source>
</evidence>
<keyword evidence="1" id="KW-1133">Transmembrane helix</keyword>
<gene>
    <name evidence="2" type="ORF">L2672_09485</name>
</gene>
<proteinExistence type="predicted"/>
<evidence type="ECO:0000313" key="3">
    <source>
        <dbReference type="Proteomes" id="UP001139333"/>
    </source>
</evidence>
<feature type="transmembrane region" description="Helical" evidence="1">
    <location>
        <begin position="6"/>
        <end position="39"/>
    </location>
</feature>